<comment type="subcellular location">
    <subcellularLocation>
        <location evidence="1">Nucleus</location>
    </subcellularLocation>
</comment>
<evidence type="ECO:0000313" key="4">
    <source>
        <dbReference type="EMBL" id="CAD9712270.1"/>
    </source>
</evidence>
<accession>A0A5B8MNQ7</accession>
<evidence type="ECO:0000256" key="3">
    <source>
        <dbReference type="SAM" id="MobiDB-lite"/>
    </source>
</evidence>
<protein>
    <submittedName>
        <fullName evidence="5">Uncharacterized protein</fullName>
    </submittedName>
</protein>
<evidence type="ECO:0000313" key="6">
    <source>
        <dbReference type="Proteomes" id="UP000316726"/>
    </source>
</evidence>
<name>A0A5B8MNQ7_9CHLO</name>
<evidence type="ECO:0000256" key="1">
    <source>
        <dbReference type="ARBA" id="ARBA00004123"/>
    </source>
</evidence>
<gene>
    <name evidence="5" type="ORF">A3770_06p44590</name>
    <name evidence="4" type="ORF">CPRI1469_LOCUS1111</name>
</gene>
<evidence type="ECO:0000313" key="5">
    <source>
        <dbReference type="EMBL" id="QDZ21941.1"/>
    </source>
</evidence>
<feature type="region of interest" description="Disordered" evidence="3">
    <location>
        <begin position="79"/>
        <end position="100"/>
    </location>
</feature>
<evidence type="ECO:0000256" key="2">
    <source>
        <dbReference type="ARBA" id="ARBA00023242"/>
    </source>
</evidence>
<keyword evidence="6" id="KW-1185">Reference proteome</keyword>
<dbReference type="AlphaFoldDB" id="A0A5B8MNQ7"/>
<keyword evidence="2" id="KW-0539">Nucleus</keyword>
<dbReference type="GO" id="GO:0000445">
    <property type="term" value="C:THO complex part of transcription export complex"/>
    <property type="evidence" value="ECO:0007669"/>
    <property type="project" value="InterPro"/>
</dbReference>
<organism evidence="5 6">
    <name type="scientific">Chloropicon primus</name>
    <dbReference type="NCBI Taxonomy" id="1764295"/>
    <lineage>
        <taxon>Eukaryota</taxon>
        <taxon>Viridiplantae</taxon>
        <taxon>Chlorophyta</taxon>
        <taxon>Chloropicophyceae</taxon>
        <taxon>Chloropicales</taxon>
        <taxon>Chloropicaceae</taxon>
        <taxon>Chloropicon</taxon>
    </lineage>
</organism>
<proteinExistence type="predicted"/>
<dbReference type="InterPro" id="IPR008501">
    <property type="entry name" value="THOC7/Mft1"/>
</dbReference>
<feature type="compositionally biased region" description="Basic and acidic residues" evidence="3">
    <location>
        <begin position="81"/>
        <end position="100"/>
    </location>
</feature>
<dbReference type="Pfam" id="PF05615">
    <property type="entry name" value="THOC7"/>
    <property type="match status" value="1"/>
</dbReference>
<sequence>MAGGKYITQTEESMEKRVGNTALKEALESVGKAYYSFESAARPGSKGASEEEAKAKFLHLNNAIDVLELSFTKLSNASRAHKTDTDQYEDLRKKSGEESEAINRRIEEKKVELEDAKKVKAFYVECEKLKEAIVQIPSCSKLNKNIEETRMETEIIRENVGKMDELNERRRALLDTLLNSVGDLERSTEDPEKYDGIRVDPELIGAIREEAREALKEAA</sequence>
<reference evidence="5 6" key="1">
    <citation type="submission" date="2018-07" db="EMBL/GenBank/DDBJ databases">
        <title>The complete nuclear genome of the prasinophyte Chloropicon primus (CCMP1205).</title>
        <authorList>
            <person name="Pombert J.-F."/>
            <person name="Otis C."/>
            <person name="Turmel M."/>
            <person name="Lemieux C."/>
        </authorList>
    </citation>
    <scope>NUCLEOTIDE SEQUENCE [LARGE SCALE GENOMIC DNA]</scope>
    <source>
        <strain evidence="5 6">CCMP1205</strain>
    </source>
</reference>
<dbReference type="EMBL" id="CP031039">
    <property type="protein sequence ID" value="QDZ21941.1"/>
    <property type="molecule type" value="Genomic_DNA"/>
</dbReference>
<reference evidence="4" key="2">
    <citation type="submission" date="2021-01" db="EMBL/GenBank/DDBJ databases">
        <authorList>
            <person name="Corre E."/>
            <person name="Pelletier E."/>
            <person name="Niang G."/>
            <person name="Scheremetjew M."/>
            <person name="Finn R."/>
            <person name="Kale V."/>
            <person name="Holt S."/>
            <person name="Cochrane G."/>
            <person name="Meng A."/>
            <person name="Brown T."/>
            <person name="Cohen L."/>
        </authorList>
    </citation>
    <scope>NUCLEOTIDE SEQUENCE</scope>
    <source>
        <strain evidence="4">CCMP1205</strain>
    </source>
</reference>
<dbReference type="Proteomes" id="UP000316726">
    <property type="component" value="Chromosome 6"/>
</dbReference>
<dbReference type="EMBL" id="HBHL01001950">
    <property type="protein sequence ID" value="CAD9712270.1"/>
    <property type="molecule type" value="Transcribed_RNA"/>
</dbReference>
<dbReference type="GO" id="GO:0006397">
    <property type="term" value="P:mRNA processing"/>
    <property type="evidence" value="ECO:0007669"/>
    <property type="project" value="InterPro"/>
</dbReference>